<keyword evidence="2" id="KW-1185">Reference proteome</keyword>
<evidence type="ECO:0000313" key="1">
    <source>
        <dbReference type="EMBL" id="SHI07414.1"/>
    </source>
</evidence>
<proteinExistence type="predicted"/>
<dbReference type="RefSeq" id="WP_073078942.1">
    <property type="nucleotide sequence ID" value="NZ_FQXV01000007.1"/>
</dbReference>
<accession>A0A1M5Y6H0</accession>
<gene>
    <name evidence="1" type="ORF">SAMN02745823_02257</name>
</gene>
<dbReference type="Proteomes" id="UP000183995">
    <property type="component" value="Unassembled WGS sequence"/>
</dbReference>
<dbReference type="OrthoDB" id="1865272at2"/>
<organism evidence="1 2">
    <name type="scientific">Sporobacter termitidis DSM 10068</name>
    <dbReference type="NCBI Taxonomy" id="1123282"/>
    <lineage>
        <taxon>Bacteria</taxon>
        <taxon>Bacillati</taxon>
        <taxon>Bacillota</taxon>
        <taxon>Clostridia</taxon>
        <taxon>Eubacteriales</taxon>
        <taxon>Oscillospiraceae</taxon>
        <taxon>Sporobacter</taxon>
    </lineage>
</organism>
<reference evidence="1 2" key="1">
    <citation type="submission" date="2016-11" db="EMBL/GenBank/DDBJ databases">
        <authorList>
            <person name="Jaros S."/>
            <person name="Januszkiewicz K."/>
            <person name="Wedrychowicz H."/>
        </authorList>
    </citation>
    <scope>NUCLEOTIDE SEQUENCE [LARGE SCALE GENOMIC DNA]</scope>
    <source>
        <strain evidence="1 2">DSM 10068</strain>
    </source>
</reference>
<dbReference type="EMBL" id="FQXV01000007">
    <property type="protein sequence ID" value="SHI07414.1"/>
    <property type="molecule type" value="Genomic_DNA"/>
</dbReference>
<protein>
    <submittedName>
        <fullName evidence="1">Uncharacterized protein</fullName>
    </submittedName>
</protein>
<sequence length="94" mass="10440">MIIRQLKQDQYECLQHSLTKTAHAGPLDASCTVDMTVNGVEYAVKLQPEKHCKMAVLQVLRIGRGETGPHFELITKGALLSSFLELLIYQGASR</sequence>
<evidence type="ECO:0000313" key="2">
    <source>
        <dbReference type="Proteomes" id="UP000183995"/>
    </source>
</evidence>
<dbReference type="AlphaFoldDB" id="A0A1M5Y6H0"/>
<name>A0A1M5Y6H0_9FIRM</name>